<reference evidence="2 3" key="1">
    <citation type="submission" date="2021-03" db="EMBL/GenBank/DDBJ databases">
        <title>Genome sequencing of Bifidobacterium saguini DSMZ 23967.</title>
        <authorList>
            <person name="Kim J."/>
        </authorList>
    </citation>
    <scope>NUCLEOTIDE SEQUENCE [LARGE SCALE GENOMIC DNA]</scope>
    <source>
        <strain evidence="2 3">DSMZ 23967</strain>
    </source>
</reference>
<sequence>MVTLYSLVGLIITWRKGYNAEELYQELKDMDRTEKHSSIIAINDGNRYLLYHDRQWGCDFFPNHATADNETENVRLLSDYLSTGFDIPKDDFTLIRVTDETHEKYSTEHEENRVYDYTLYKAHIKRMPDAWRSERFHVDSKDCRWMTCDEMLSDETIRRINHDVVSMVRDHA</sequence>
<accession>A0ABX7SFH1</accession>
<protein>
    <submittedName>
        <fullName evidence="2">Uncharacterized protein</fullName>
    </submittedName>
</protein>
<gene>
    <name evidence="1" type="ORF">BSD967_00110</name>
    <name evidence="2" type="ORF">BSD967_11340</name>
</gene>
<dbReference type="EMBL" id="CP071732">
    <property type="protein sequence ID" value="QTB92106.1"/>
    <property type="molecule type" value="Genomic_DNA"/>
</dbReference>
<dbReference type="EMBL" id="CP071732">
    <property type="protein sequence ID" value="QTB91923.1"/>
    <property type="molecule type" value="Genomic_DNA"/>
</dbReference>
<evidence type="ECO:0000313" key="2">
    <source>
        <dbReference type="EMBL" id="QTB92106.1"/>
    </source>
</evidence>
<name>A0ABX7SFH1_9BIFI</name>
<keyword evidence="3" id="KW-1185">Reference proteome</keyword>
<evidence type="ECO:0000313" key="3">
    <source>
        <dbReference type="Proteomes" id="UP000663729"/>
    </source>
</evidence>
<evidence type="ECO:0000313" key="1">
    <source>
        <dbReference type="EMBL" id="QTB91923.1"/>
    </source>
</evidence>
<organism evidence="2 3">
    <name type="scientific">Bifidobacterium saguini</name>
    <dbReference type="NCBI Taxonomy" id="762210"/>
    <lineage>
        <taxon>Bacteria</taxon>
        <taxon>Bacillati</taxon>
        <taxon>Actinomycetota</taxon>
        <taxon>Actinomycetes</taxon>
        <taxon>Bifidobacteriales</taxon>
        <taxon>Bifidobacteriaceae</taxon>
        <taxon>Bifidobacterium</taxon>
    </lineage>
</organism>
<dbReference type="Proteomes" id="UP000663729">
    <property type="component" value="Chromosome"/>
</dbReference>
<proteinExistence type="predicted"/>